<feature type="transmembrane region" description="Helical" evidence="11">
    <location>
        <begin position="171"/>
        <end position="194"/>
    </location>
</feature>
<dbReference type="PANTHER" id="PTHR45436:SF15">
    <property type="entry name" value="SENSOR HISTIDINE KINASE CUSS"/>
    <property type="match status" value="1"/>
</dbReference>
<organism evidence="13 14">
    <name type="scientific">Aerosticca soli</name>
    <dbReference type="NCBI Taxonomy" id="2010829"/>
    <lineage>
        <taxon>Bacteria</taxon>
        <taxon>Pseudomonadati</taxon>
        <taxon>Pseudomonadota</taxon>
        <taxon>Gammaproteobacteria</taxon>
        <taxon>Lysobacterales</taxon>
        <taxon>Rhodanobacteraceae</taxon>
        <taxon>Aerosticca</taxon>
    </lineage>
</organism>
<dbReference type="Pfam" id="PF02518">
    <property type="entry name" value="HATPase_c"/>
    <property type="match status" value="1"/>
</dbReference>
<feature type="transmembrane region" description="Helical" evidence="11">
    <location>
        <begin position="16"/>
        <end position="39"/>
    </location>
</feature>
<dbReference type="EMBL" id="AP018560">
    <property type="protein sequence ID" value="BBD79061.1"/>
    <property type="molecule type" value="Genomic_DNA"/>
</dbReference>
<dbReference type="InterPro" id="IPR036890">
    <property type="entry name" value="HATPase_C_sf"/>
</dbReference>
<dbReference type="Gene3D" id="1.10.287.130">
    <property type="match status" value="1"/>
</dbReference>
<evidence type="ECO:0000256" key="3">
    <source>
        <dbReference type="ARBA" id="ARBA00012438"/>
    </source>
</evidence>
<dbReference type="Pfam" id="PF00512">
    <property type="entry name" value="HisKA"/>
    <property type="match status" value="1"/>
</dbReference>
<dbReference type="PANTHER" id="PTHR45436">
    <property type="entry name" value="SENSOR HISTIDINE KINASE YKOH"/>
    <property type="match status" value="1"/>
</dbReference>
<evidence type="ECO:0000256" key="10">
    <source>
        <dbReference type="ARBA" id="ARBA00023136"/>
    </source>
</evidence>
<dbReference type="InterPro" id="IPR036097">
    <property type="entry name" value="HisK_dim/P_sf"/>
</dbReference>
<evidence type="ECO:0000313" key="13">
    <source>
        <dbReference type="EMBL" id="BBD79061.1"/>
    </source>
</evidence>
<dbReference type="InterPro" id="IPR003661">
    <property type="entry name" value="HisK_dim/P_dom"/>
</dbReference>
<evidence type="ECO:0000256" key="2">
    <source>
        <dbReference type="ARBA" id="ARBA00004141"/>
    </source>
</evidence>
<proteinExistence type="predicted"/>
<keyword evidence="10 11" id="KW-0472">Membrane</keyword>
<comment type="catalytic activity">
    <reaction evidence="1">
        <text>ATP + protein L-histidine = ADP + protein N-phospho-L-histidine.</text>
        <dbReference type="EC" id="2.7.13.3"/>
    </reaction>
</comment>
<dbReference type="Gene3D" id="3.30.565.10">
    <property type="entry name" value="Histidine kinase-like ATPase, C-terminal domain"/>
    <property type="match status" value="1"/>
</dbReference>
<evidence type="ECO:0000256" key="7">
    <source>
        <dbReference type="ARBA" id="ARBA00022777"/>
    </source>
</evidence>
<dbReference type="SUPFAM" id="SSF47384">
    <property type="entry name" value="Homodimeric domain of signal transducing histidine kinase"/>
    <property type="match status" value="1"/>
</dbReference>
<protein>
    <recommendedName>
        <fullName evidence="3">histidine kinase</fullName>
        <ecNumber evidence="3">2.7.13.3</ecNumber>
    </recommendedName>
</protein>
<reference evidence="14" key="2">
    <citation type="submission" date="2018-06" db="EMBL/GenBank/DDBJ databases">
        <title>Genome sequence of Rhodanobacteraceae bacterium strain Dysh456.</title>
        <authorList>
            <person name="Fukui M."/>
        </authorList>
    </citation>
    <scope>NUCLEOTIDE SEQUENCE [LARGE SCALE GENOMIC DNA]</scope>
    <source>
        <strain evidence="14">Dysh456</strain>
    </source>
</reference>
<dbReference type="InterPro" id="IPR005467">
    <property type="entry name" value="His_kinase_dom"/>
</dbReference>
<evidence type="ECO:0000256" key="9">
    <source>
        <dbReference type="ARBA" id="ARBA00023012"/>
    </source>
</evidence>
<keyword evidence="7 13" id="KW-0418">Kinase</keyword>
<dbReference type="AlphaFoldDB" id="A0A2Z6E2T9"/>
<dbReference type="RefSeq" id="WP_126536129.1">
    <property type="nucleotide sequence ID" value="NZ_AP018560.1"/>
</dbReference>
<dbReference type="EC" id="2.7.13.3" evidence="3"/>
<dbReference type="PROSITE" id="PS50109">
    <property type="entry name" value="HIS_KIN"/>
    <property type="match status" value="1"/>
</dbReference>
<evidence type="ECO:0000256" key="1">
    <source>
        <dbReference type="ARBA" id="ARBA00000085"/>
    </source>
</evidence>
<name>A0A2Z6E2T9_9GAMM</name>
<keyword evidence="14" id="KW-1185">Reference proteome</keyword>
<dbReference type="Proteomes" id="UP000270530">
    <property type="component" value="Chromosome"/>
</dbReference>
<keyword evidence="6 11" id="KW-0812">Transmembrane</keyword>
<reference evidence="14" key="1">
    <citation type="submission" date="2018-04" db="EMBL/GenBank/DDBJ databases">
        <authorList>
            <person name="Watanabe M."/>
            <person name="Kojima H."/>
        </authorList>
    </citation>
    <scope>NUCLEOTIDE SEQUENCE [LARGE SCALE GENOMIC DNA]</scope>
    <source>
        <strain evidence="14">Dysh456</strain>
    </source>
</reference>
<feature type="domain" description="Histidine kinase" evidence="12">
    <location>
        <begin position="255"/>
        <end position="455"/>
    </location>
</feature>
<dbReference type="CDD" id="cd00082">
    <property type="entry name" value="HisKA"/>
    <property type="match status" value="1"/>
</dbReference>
<dbReference type="SUPFAM" id="SSF55874">
    <property type="entry name" value="ATPase domain of HSP90 chaperone/DNA topoisomerase II/histidine kinase"/>
    <property type="match status" value="1"/>
</dbReference>
<keyword evidence="9" id="KW-0902">Two-component regulatory system</keyword>
<dbReference type="SMART" id="SM00387">
    <property type="entry name" value="HATPase_c"/>
    <property type="match status" value="1"/>
</dbReference>
<evidence type="ECO:0000256" key="4">
    <source>
        <dbReference type="ARBA" id="ARBA00022553"/>
    </source>
</evidence>
<evidence type="ECO:0000256" key="6">
    <source>
        <dbReference type="ARBA" id="ARBA00022692"/>
    </source>
</evidence>
<gene>
    <name evidence="13" type="ORF">ALSL_0390</name>
</gene>
<evidence type="ECO:0000256" key="8">
    <source>
        <dbReference type="ARBA" id="ARBA00022989"/>
    </source>
</evidence>
<keyword evidence="4" id="KW-0597">Phosphoprotein</keyword>
<evidence type="ECO:0000256" key="11">
    <source>
        <dbReference type="SAM" id="Phobius"/>
    </source>
</evidence>
<comment type="subcellular location">
    <subcellularLocation>
        <location evidence="2">Membrane</location>
        <topology evidence="2">Multi-pass membrane protein</topology>
    </subcellularLocation>
</comment>
<evidence type="ECO:0000259" key="12">
    <source>
        <dbReference type="PROSITE" id="PS50109"/>
    </source>
</evidence>
<sequence length="472" mass="50533">MSWPSERLLGSIRARLLLFLCGGLGLLMLGLFALLDYAIDRQIYGRLDRVLLERAHDIARSLEAQPGVVALTRLGVLQPSAASTGHGEFFEVRDAAGRVLLGSPAAGGAALTAAPAAVSANAPYFFDLRLPDGHHGRAVALRMDLPGGASHEATLIVAQEREFADELEGRVHVALVVGAFGAGTLAALLAVLAVRGGLRPLIDFGHNATTGAAVFAQALPVARMPRELKPFARRLNSALEGLEQALMRERRFARDVAHELRTPLAELKMATELARRDAEDPAPLDDALTAIERMRRCIDALLALSRYEAGLDSPQAEPLELAAKVRQSLAGAGSLIARRGLDVAAALPEECWVSTDPALLERILDNLLLNAAEYAPPHGRLCVLLEPDADGWRLRIGNPAPELDAEDLAHLGERFWRKSAAREASRHGGLGLALARTLAGVLGLELTFVLEDGMLWARLARLRGIATEAPSV</sequence>
<dbReference type="Pfam" id="PF08521">
    <property type="entry name" value="2CSK_N"/>
    <property type="match status" value="1"/>
</dbReference>
<accession>A0A2Z6E2T9</accession>
<dbReference type="InterPro" id="IPR050428">
    <property type="entry name" value="TCS_sensor_his_kinase"/>
</dbReference>
<dbReference type="SMART" id="SM00388">
    <property type="entry name" value="HisKA"/>
    <property type="match status" value="1"/>
</dbReference>
<dbReference type="GO" id="GO:0000155">
    <property type="term" value="F:phosphorelay sensor kinase activity"/>
    <property type="evidence" value="ECO:0007669"/>
    <property type="project" value="InterPro"/>
</dbReference>
<dbReference type="OrthoDB" id="9809766at2"/>
<evidence type="ECO:0000313" key="14">
    <source>
        <dbReference type="Proteomes" id="UP000270530"/>
    </source>
</evidence>
<evidence type="ECO:0000256" key="5">
    <source>
        <dbReference type="ARBA" id="ARBA00022679"/>
    </source>
</evidence>
<keyword evidence="8 11" id="KW-1133">Transmembrane helix</keyword>
<dbReference type="KEGG" id="rbd:ALSL_0390"/>
<dbReference type="InterPro" id="IPR003594">
    <property type="entry name" value="HATPase_dom"/>
</dbReference>
<dbReference type="InterPro" id="IPR013727">
    <property type="entry name" value="2CSK_N"/>
</dbReference>
<dbReference type="GO" id="GO:0005886">
    <property type="term" value="C:plasma membrane"/>
    <property type="evidence" value="ECO:0007669"/>
    <property type="project" value="TreeGrafter"/>
</dbReference>
<keyword evidence="5" id="KW-0808">Transferase</keyword>